<feature type="compositionally biased region" description="Polar residues" evidence="2">
    <location>
        <begin position="582"/>
        <end position="605"/>
    </location>
</feature>
<feature type="region of interest" description="Disordered" evidence="2">
    <location>
        <begin position="689"/>
        <end position="748"/>
    </location>
</feature>
<feature type="compositionally biased region" description="Basic and acidic residues" evidence="2">
    <location>
        <begin position="714"/>
        <end position="725"/>
    </location>
</feature>
<feature type="compositionally biased region" description="Basic residues" evidence="2">
    <location>
        <begin position="961"/>
        <end position="974"/>
    </location>
</feature>
<keyword evidence="1" id="KW-0175">Coiled coil</keyword>
<feature type="compositionally biased region" description="Polar residues" evidence="2">
    <location>
        <begin position="520"/>
        <end position="529"/>
    </location>
</feature>
<feature type="compositionally biased region" description="Polar residues" evidence="2">
    <location>
        <begin position="377"/>
        <end position="400"/>
    </location>
</feature>
<gene>
    <name evidence="3" type="ORF">E3N88_44575</name>
</gene>
<feature type="region of interest" description="Disordered" evidence="2">
    <location>
        <begin position="949"/>
        <end position="1007"/>
    </location>
</feature>
<feature type="region of interest" description="Disordered" evidence="2">
    <location>
        <begin position="354"/>
        <end position="400"/>
    </location>
</feature>
<name>A0A5N6LBM6_9ASTR</name>
<dbReference type="Proteomes" id="UP000326396">
    <property type="component" value="Unassembled WGS sequence"/>
</dbReference>
<comment type="caution">
    <text evidence="3">The sequence shown here is derived from an EMBL/GenBank/DDBJ whole genome shotgun (WGS) entry which is preliminary data.</text>
</comment>
<feature type="region of interest" description="Disordered" evidence="2">
    <location>
        <begin position="295"/>
        <end position="327"/>
    </location>
</feature>
<dbReference type="EMBL" id="SZYD01001857">
    <property type="protein sequence ID" value="KAD0234947.1"/>
    <property type="molecule type" value="Genomic_DNA"/>
</dbReference>
<feature type="region of interest" description="Disordered" evidence="2">
    <location>
        <begin position="902"/>
        <end position="933"/>
    </location>
</feature>
<sequence length="1096" mass="119687">MALLAFKPAHNLPAELSSDNDPDFAPIILFLQKSRYSFALIVQPLVYESHHQQFWASCSVSSSSNGRTLNATIDAHPISITVETICRHLKLNDAGGKVSFTKDEVASTFKSMGVRRSSPFNNLFEGFLQQILYEELGTSLSLLGNTYKMPLVSSKVFVQLKKKGAQFSGNFTPLLPSMESHTPEGDSSVNPTDAEPTPSTFVGHPIKITYKRKRTHVQLSTAVQAPFSKPRKKKVKRTDKGTVPPKVKATPIVTPQVLPLESVATPNQPDSPQSMSPYIPENIQRDSPIIESASDEATPLNQRLSPRSPGSYHPEMPPTHTTSQAQGTSAIAVEEPLSPTFQTLMRVVTQLQAKFPDPEPNTSEVDPRSEKGINADEATTTDEPSQVLQDSGTGNRTSSAATNIGEDFFEALLNEGNPGCQETTSGGGGAGDRLRTPSPHDSTQVDEGTKIQELTATITSLQARVAHLEAEVTTLRLQVQTKDATILDLRRRPPVLFQPFHPDPATTTFISTDATKKGENTTSAGSGSQAREEEAAQDVNPSIVTLTTEWDDFLGTYFHVSSTSSSSYFEATEAAKETEQEPNTTNVSLEPQSPVGTHLSPSWTKSPSETAAQVAMEDTIQEQPSISMEPVSPPTGTKATEDLSSSPELSVETNKESTKMVGQPKGAVNAKVNSEAAAASEGPVILDVSSSEELSANEPVGEATGDIASGVKLTADDKGKRKLTPEEEAEQEERIPKKNKGRPDTSMDDELIRLSALLQEKGYDIDEVLSWSVPRMTAELDKVQQQEQAAAATKAQKKLTKAQKDKAYRDSLKAFLLEYGFHARQLGPMKNSTMDMHIREIKAKVARGELPSIAQIRAQKASLMRGLGLGGGARIEFPFSGTGIRHGEEVMCGEETKAMFPNMFPLNPKEEQTSPPSSPFVDNMPISSPTATTGAAVGFNVEDQQAIDQRNQATAQERPRFTRKKSITRRKKRTSAISSDSEPDSPPPGPKAKPGASIPKDHPKDLHDLQHHHTYVPVERWSYNREHKEFTLFLHNKGIKTLHLAQLFVLADPFVFDLENLPLENPDNGQEGRQALRWVKARAQVLRGEKFIKRIP</sequence>
<accession>A0A5N6LBM6</accession>
<feature type="region of interest" description="Disordered" evidence="2">
    <location>
        <begin position="417"/>
        <end position="446"/>
    </location>
</feature>
<evidence type="ECO:0000313" key="4">
    <source>
        <dbReference type="Proteomes" id="UP000326396"/>
    </source>
</evidence>
<feature type="region of interest" description="Disordered" evidence="2">
    <location>
        <begin position="226"/>
        <end position="247"/>
    </location>
</feature>
<dbReference type="AlphaFoldDB" id="A0A5N6LBM6"/>
<reference evidence="3 4" key="1">
    <citation type="submission" date="2019-05" db="EMBL/GenBank/DDBJ databases">
        <title>Mikania micrantha, genome provides insights into the molecular mechanism of rapid growth.</title>
        <authorList>
            <person name="Liu B."/>
        </authorList>
    </citation>
    <scope>NUCLEOTIDE SEQUENCE [LARGE SCALE GENOMIC DNA]</scope>
    <source>
        <strain evidence="3">NLD-2019</strain>
        <tissue evidence="3">Leaf</tissue>
    </source>
</reference>
<organism evidence="3 4">
    <name type="scientific">Mikania micrantha</name>
    <name type="common">bitter vine</name>
    <dbReference type="NCBI Taxonomy" id="192012"/>
    <lineage>
        <taxon>Eukaryota</taxon>
        <taxon>Viridiplantae</taxon>
        <taxon>Streptophyta</taxon>
        <taxon>Embryophyta</taxon>
        <taxon>Tracheophyta</taxon>
        <taxon>Spermatophyta</taxon>
        <taxon>Magnoliopsida</taxon>
        <taxon>eudicotyledons</taxon>
        <taxon>Gunneridae</taxon>
        <taxon>Pentapetalae</taxon>
        <taxon>asterids</taxon>
        <taxon>campanulids</taxon>
        <taxon>Asterales</taxon>
        <taxon>Asteraceae</taxon>
        <taxon>Asteroideae</taxon>
        <taxon>Heliantheae alliance</taxon>
        <taxon>Eupatorieae</taxon>
        <taxon>Mikania</taxon>
    </lineage>
</organism>
<protein>
    <submittedName>
        <fullName evidence="3">Uncharacterized protein</fullName>
    </submittedName>
</protein>
<feature type="compositionally biased region" description="Basic and acidic residues" evidence="2">
    <location>
        <begin position="732"/>
        <end position="745"/>
    </location>
</feature>
<keyword evidence="4" id="KW-1185">Reference proteome</keyword>
<feature type="coiled-coil region" evidence="1">
    <location>
        <begin position="451"/>
        <end position="478"/>
    </location>
</feature>
<feature type="region of interest" description="Disordered" evidence="2">
    <location>
        <begin position="177"/>
        <end position="202"/>
    </location>
</feature>
<dbReference type="OrthoDB" id="1749170at2759"/>
<feature type="region of interest" description="Disordered" evidence="2">
    <location>
        <begin position="571"/>
        <end position="605"/>
    </location>
</feature>
<feature type="region of interest" description="Disordered" evidence="2">
    <location>
        <begin position="620"/>
        <end position="667"/>
    </location>
</feature>
<evidence type="ECO:0000256" key="2">
    <source>
        <dbReference type="SAM" id="MobiDB-lite"/>
    </source>
</evidence>
<evidence type="ECO:0000256" key="1">
    <source>
        <dbReference type="SAM" id="Coils"/>
    </source>
</evidence>
<evidence type="ECO:0000313" key="3">
    <source>
        <dbReference type="EMBL" id="KAD0234947.1"/>
    </source>
</evidence>
<feature type="compositionally biased region" description="Basic and acidic residues" evidence="2">
    <location>
        <begin position="365"/>
        <end position="374"/>
    </location>
</feature>
<proteinExistence type="predicted"/>
<feature type="region of interest" description="Disordered" evidence="2">
    <location>
        <begin position="498"/>
        <end position="537"/>
    </location>
</feature>
<feature type="compositionally biased region" description="Polar residues" evidence="2">
    <location>
        <begin position="634"/>
        <end position="652"/>
    </location>
</feature>